<evidence type="ECO:0000259" key="1">
    <source>
        <dbReference type="Pfam" id="PF01323"/>
    </source>
</evidence>
<dbReference type="Pfam" id="PF01323">
    <property type="entry name" value="DSBA"/>
    <property type="match status" value="1"/>
</dbReference>
<protein>
    <submittedName>
        <fullName evidence="2">Thioredoxin</fullName>
    </submittedName>
</protein>
<dbReference type="InterPro" id="IPR036249">
    <property type="entry name" value="Thioredoxin-like_sf"/>
</dbReference>
<evidence type="ECO:0000313" key="2">
    <source>
        <dbReference type="EMBL" id="PKY66221.1"/>
    </source>
</evidence>
<dbReference type="Gene3D" id="3.40.30.10">
    <property type="entry name" value="Glutaredoxin"/>
    <property type="match status" value="1"/>
</dbReference>
<accession>A0A2I1I547</accession>
<dbReference type="InterPro" id="IPR001853">
    <property type="entry name" value="DSBA-like_thioredoxin_dom"/>
</dbReference>
<dbReference type="PANTHER" id="PTHR13887">
    <property type="entry name" value="GLUTATHIONE S-TRANSFERASE KAPPA"/>
    <property type="match status" value="1"/>
</dbReference>
<name>A0A2I1I547_9ACTO</name>
<gene>
    <name evidence="2" type="ORF">CYJ25_05560</name>
</gene>
<dbReference type="AlphaFoldDB" id="A0A2I1I547"/>
<dbReference type="RefSeq" id="WP_101628200.1">
    <property type="nucleotide sequence ID" value="NZ_PKKJ01000005.1"/>
</dbReference>
<comment type="caution">
    <text evidence="2">The sequence shown here is derived from an EMBL/GenBank/DDBJ whole genome shotgun (WGS) entry which is preliminary data.</text>
</comment>
<dbReference type="GO" id="GO:0016491">
    <property type="term" value="F:oxidoreductase activity"/>
    <property type="evidence" value="ECO:0007669"/>
    <property type="project" value="InterPro"/>
</dbReference>
<sequence length="227" mass="25528">MHIDLWFDVTCPWSYLGIRHWRQALSSFDHRDEVEITLHAFFLDPELDSAREEPRRVYLMNEGELTYEEAVALDERLEKLGRAEGVVFDFEKLIVAPSSCAHRVINAARIEDYDRDTLNGPDSMQLKLAEALGRAHFEMALDISNSDVVIGCAQDLGLDAQFVLNALTDPHTASDVFSDFQIGVQMGIDRVPTALIDRKFVVQDHQTVPALGNILATAWANTGKEEV</sequence>
<dbReference type="SUPFAM" id="SSF52833">
    <property type="entry name" value="Thioredoxin-like"/>
    <property type="match status" value="1"/>
</dbReference>
<proteinExistence type="predicted"/>
<reference evidence="2 3" key="1">
    <citation type="submission" date="2017-12" db="EMBL/GenBank/DDBJ databases">
        <title>Phylogenetic diversity of female urinary microbiome.</title>
        <authorList>
            <person name="Thomas-White K."/>
            <person name="Wolfe A.J."/>
        </authorList>
    </citation>
    <scope>NUCLEOTIDE SEQUENCE [LARGE SCALE GENOMIC DNA]</scope>
    <source>
        <strain evidence="2 3">UMB0250</strain>
    </source>
</reference>
<feature type="domain" description="DSBA-like thioredoxin" evidence="1">
    <location>
        <begin position="3"/>
        <end position="208"/>
    </location>
</feature>
<evidence type="ECO:0000313" key="3">
    <source>
        <dbReference type="Proteomes" id="UP000234545"/>
    </source>
</evidence>
<organism evidence="2 3">
    <name type="scientific">Schaalia turicensis</name>
    <dbReference type="NCBI Taxonomy" id="131111"/>
    <lineage>
        <taxon>Bacteria</taxon>
        <taxon>Bacillati</taxon>
        <taxon>Actinomycetota</taxon>
        <taxon>Actinomycetes</taxon>
        <taxon>Actinomycetales</taxon>
        <taxon>Actinomycetaceae</taxon>
        <taxon>Schaalia</taxon>
    </lineage>
</organism>
<dbReference type="EMBL" id="PKKJ01000005">
    <property type="protein sequence ID" value="PKY66221.1"/>
    <property type="molecule type" value="Genomic_DNA"/>
</dbReference>
<dbReference type="Proteomes" id="UP000234545">
    <property type="component" value="Unassembled WGS sequence"/>
</dbReference>
<dbReference type="OrthoDB" id="9799122at2"/>
<dbReference type="PANTHER" id="PTHR13887:SF41">
    <property type="entry name" value="THIOREDOXIN SUPERFAMILY PROTEIN"/>
    <property type="match status" value="1"/>
</dbReference>